<dbReference type="Proteomes" id="UP000002881">
    <property type="component" value="Chromosome"/>
</dbReference>
<evidence type="ECO:0000256" key="11">
    <source>
        <dbReference type="ARBA" id="ARBA00023303"/>
    </source>
</evidence>
<evidence type="ECO:0000256" key="8">
    <source>
        <dbReference type="ARBA" id="ARBA00022989"/>
    </source>
</evidence>
<dbReference type="PANTHER" id="PTHR31462:SF5">
    <property type="entry name" value="ENDOSOMAL_LYSOSOMAL PROTON CHANNEL TMEM175"/>
    <property type="match status" value="1"/>
</dbReference>
<keyword evidence="15" id="KW-1185">Reference proteome</keyword>
<accession>I2F6C0</accession>
<keyword evidence="10 13" id="KW-0472">Membrane</keyword>
<dbReference type="EMBL" id="CP003532">
    <property type="protein sequence ID" value="AFK07473.1"/>
    <property type="molecule type" value="Genomic_DNA"/>
</dbReference>
<name>I2F6C0_9BACT</name>
<protein>
    <submittedName>
        <fullName evidence="14">Putative integral membrane protein</fullName>
    </submittedName>
</protein>
<evidence type="ECO:0000256" key="10">
    <source>
        <dbReference type="ARBA" id="ARBA00023136"/>
    </source>
</evidence>
<dbReference type="PANTHER" id="PTHR31462">
    <property type="entry name" value="ENDOSOMAL/LYSOSOMAL POTASSIUM CHANNEL TMEM175"/>
    <property type="match status" value="1"/>
</dbReference>
<dbReference type="STRING" id="660470.Theba_1822"/>
<gene>
    <name evidence="14" type="ORF">Theba_1822</name>
</gene>
<comment type="subcellular location">
    <subcellularLocation>
        <location evidence="1">Membrane</location>
        <topology evidence="1">Multi-pass membrane protein</topology>
    </subcellularLocation>
</comment>
<keyword evidence="11" id="KW-0407">Ion channel</keyword>
<keyword evidence="9" id="KW-0406">Ion transport</keyword>
<keyword evidence="3" id="KW-0813">Transport</keyword>
<organism evidence="14 15">
    <name type="scientific">Mesotoga prima MesG1.Ag.4.2</name>
    <dbReference type="NCBI Taxonomy" id="660470"/>
    <lineage>
        <taxon>Bacteria</taxon>
        <taxon>Thermotogati</taxon>
        <taxon>Thermotogota</taxon>
        <taxon>Thermotogae</taxon>
        <taxon>Kosmotogales</taxon>
        <taxon>Kosmotogaceae</taxon>
        <taxon>Mesotoga</taxon>
    </lineage>
</organism>
<evidence type="ECO:0000256" key="3">
    <source>
        <dbReference type="ARBA" id="ARBA00022448"/>
    </source>
</evidence>
<reference evidence="14 15" key="1">
    <citation type="journal article" date="2012" name="Genome Biol. Evol.">
        <title>Genome Sequence of the Mesophilic Thermotogales Bacterium Mesotoga prima MesG1.Ag.4.2 Reveals the Largest Thermotogales Genome To Date.</title>
        <authorList>
            <person name="Zhaxybayeva O."/>
            <person name="Swithers K.S."/>
            <person name="Foght J."/>
            <person name="Green A.G."/>
            <person name="Bruce D."/>
            <person name="Detter C."/>
            <person name="Han S."/>
            <person name="Teshima H."/>
            <person name="Han J."/>
            <person name="Woyke T."/>
            <person name="Pitluck S."/>
            <person name="Nolan M."/>
            <person name="Ivanova N."/>
            <person name="Pati A."/>
            <person name="Land M.L."/>
            <person name="Dlutek M."/>
            <person name="Doolittle W.F."/>
            <person name="Noll K.M."/>
            <person name="Nesbo C.L."/>
        </authorList>
    </citation>
    <scope>NUCLEOTIDE SEQUENCE [LARGE SCALE GENOMIC DNA]</scope>
    <source>
        <strain evidence="15">mesG1.Ag.4.2</strain>
    </source>
</reference>
<comment type="catalytic activity">
    <reaction evidence="12">
        <text>K(+)(in) = K(+)(out)</text>
        <dbReference type="Rhea" id="RHEA:29463"/>
        <dbReference type="ChEBI" id="CHEBI:29103"/>
    </reaction>
</comment>
<comment type="similarity">
    <text evidence="2">Belongs to the TMEM175 family.</text>
</comment>
<evidence type="ECO:0000256" key="6">
    <source>
        <dbReference type="ARBA" id="ARBA00022826"/>
    </source>
</evidence>
<evidence type="ECO:0000256" key="7">
    <source>
        <dbReference type="ARBA" id="ARBA00022958"/>
    </source>
</evidence>
<dbReference type="eggNOG" id="COG3548">
    <property type="taxonomic scope" value="Bacteria"/>
</dbReference>
<feature type="transmembrane region" description="Helical" evidence="13">
    <location>
        <begin position="122"/>
        <end position="139"/>
    </location>
</feature>
<evidence type="ECO:0000256" key="4">
    <source>
        <dbReference type="ARBA" id="ARBA00022538"/>
    </source>
</evidence>
<dbReference type="GO" id="GO:0015252">
    <property type="term" value="F:proton channel activity"/>
    <property type="evidence" value="ECO:0007669"/>
    <property type="project" value="InterPro"/>
</dbReference>
<dbReference type="Pfam" id="PF06736">
    <property type="entry name" value="TMEM175"/>
    <property type="match status" value="1"/>
</dbReference>
<evidence type="ECO:0000313" key="14">
    <source>
        <dbReference type="EMBL" id="AFK07473.1"/>
    </source>
</evidence>
<dbReference type="GeneID" id="87107587"/>
<keyword evidence="5 13" id="KW-0812">Transmembrane</keyword>
<keyword evidence="4" id="KW-0633">Potassium transport</keyword>
<feature type="transmembrane region" description="Helical" evidence="13">
    <location>
        <begin position="21"/>
        <end position="39"/>
    </location>
</feature>
<feature type="transmembrane region" description="Helical" evidence="13">
    <location>
        <begin position="91"/>
        <end position="110"/>
    </location>
</feature>
<evidence type="ECO:0000256" key="12">
    <source>
        <dbReference type="ARBA" id="ARBA00034430"/>
    </source>
</evidence>
<proteinExistence type="inferred from homology"/>
<feature type="transmembrane region" description="Helical" evidence="13">
    <location>
        <begin position="59"/>
        <end position="79"/>
    </location>
</feature>
<keyword evidence="8 13" id="KW-1133">Transmembrane helix</keyword>
<dbReference type="InterPro" id="IPR010617">
    <property type="entry name" value="TMEM175-like"/>
</dbReference>
<dbReference type="GO" id="GO:0016020">
    <property type="term" value="C:membrane"/>
    <property type="evidence" value="ECO:0007669"/>
    <property type="project" value="UniProtKB-SubCell"/>
</dbReference>
<dbReference type="RefSeq" id="WP_014731298.1">
    <property type="nucleotide sequence ID" value="NC_017934.1"/>
</dbReference>
<dbReference type="GO" id="GO:0005267">
    <property type="term" value="F:potassium channel activity"/>
    <property type="evidence" value="ECO:0007669"/>
    <property type="project" value="UniProtKB-KW"/>
</dbReference>
<evidence type="ECO:0000313" key="15">
    <source>
        <dbReference type="Proteomes" id="UP000002881"/>
    </source>
</evidence>
<dbReference type="AlphaFoldDB" id="I2F6C0"/>
<keyword evidence="6" id="KW-0631">Potassium channel</keyword>
<evidence type="ECO:0000256" key="9">
    <source>
        <dbReference type="ARBA" id="ARBA00023065"/>
    </source>
</evidence>
<keyword evidence="7" id="KW-0630">Potassium</keyword>
<evidence type="ECO:0000256" key="13">
    <source>
        <dbReference type="SAM" id="Phobius"/>
    </source>
</evidence>
<evidence type="ECO:0000256" key="2">
    <source>
        <dbReference type="ARBA" id="ARBA00006920"/>
    </source>
</evidence>
<evidence type="ECO:0000256" key="1">
    <source>
        <dbReference type="ARBA" id="ARBA00004141"/>
    </source>
</evidence>
<feature type="transmembrane region" description="Helical" evidence="13">
    <location>
        <begin position="160"/>
        <end position="179"/>
    </location>
</feature>
<evidence type="ECO:0000256" key="5">
    <source>
        <dbReference type="ARBA" id="ARBA00022692"/>
    </source>
</evidence>
<dbReference type="KEGG" id="mpg:Theba_1822"/>
<sequence>MKRESPGSEIRINRLEALTDGVFAIAMTILVLSLEVPSRSQVTSQSELVQNIMSKGYQFLSYFISFFVIGSIWISTIRRTHILNKTDYKHLWLNMLNLFFVTTIPFTTSLLGDYGEYEFAEVLFHLDILILETIALVQWQYLMNNKDLIREDAIDDSNLIYYRKVYIFHVIVPLLGIAVSVFTPVWSNLVYLVIFFRVFFIRR</sequence>
<dbReference type="HOGENOM" id="CLU_090238_3_2_0"/>